<dbReference type="Proteomes" id="UP001608902">
    <property type="component" value="Unassembled WGS sequence"/>
</dbReference>
<dbReference type="EMBL" id="JBGFUD010007312">
    <property type="protein sequence ID" value="MFH4981489.1"/>
    <property type="molecule type" value="Genomic_DNA"/>
</dbReference>
<feature type="compositionally biased region" description="Polar residues" evidence="1">
    <location>
        <begin position="33"/>
        <end position="52"/>
    </location>
</feature>
<organism evidence="2 3">
    <name type="scientific">Gnathostoma spinigerum</name>
    <dbReference type="NCBI Taxonomy" id="75299"/>
    <lineage>
        <taxon>Eukaryota</taxon>
        <taxon>Metazoa</taxon>
        <taxon>Ecdysozoa</taxon>
        <taxon>Nematoda</taxon>
        <taxon>Chromadorea</taxon>
        <taxon>Rhabditida</taxon>
        <taxon>Spirurina</taxon>
        <taxon>Gnathostomatomorpha</taxon>
        <taxon>Gnathostomatoidea</taxon>
        <taxon>Gnathostomatidae</taxon>
        <taxon>Gnathostoma</taxon>
    </lineage>
</organism>
<keyword evidence="3" id="KW-1185">Reference proteome</keyword>
<evidence type="ECO:0000256" key="1">
    <source>
        <dbReference type="SAM" id="MobiDB-lite"/>
    </source>
</evidence>
<comment type="caution">
    <text evidence="2">The sequence shown here is derived from an EMBL/GenBank/DDBJ whole genome shotgun (WGS) entry which is preliminary data.</text>
</comment>
<accession>A0ABD6ETI7</accession>
<evidence type="ECO:0000313" key="3">
    <source>
        <dbReference type="Proteomes" id="UP001608902"/>
    </source>
</evidence>
<sequence length="129" mass="14513">MEQKQAKSAVHSANRRISKGIVISQEHKPTKAASGQQGRRQSKTISPISTDNSSQSFSQQRSPSRENISLSTAEESDVNENEFDAKSNEERRALEKNNSYEVILPEKGRYENCSWRQSNPNLSDIGRAF</sequence>
<feature type="compositionally biased region" description="Basic and acidic residues" evidence="1">
    <location>
        <begin position="83"/>
        <end position="95"/>
    </location>
</feature>
<protein>
    <submittedName>
        <fullName evidence="2">Uncharacterized protein</fullName>
    </submittedName>
</protein>
<feature type="region of interest" description="Disordered" evidence="1">
    <location>
        <begin position="1"/>
        <end position="98"/>
    </location>
</feature>
<feature type="compositionally biased region" description="Low complexity" evidence="1">
    <location>
        <begin position="53"/>
        <end position="62"/>
    </location>
</feature>
<reference evidence="2 3" key="1">
    <citation type="submission" date="2024-08" db="EMBL/GenBank/DDBJ databases">
        <title>Gnathostoma spinigerum genome.</title>
        <authorList>
            <person name="Gonzalez-Bertolin B."/>
            <person name="Monzon S."/>
            <person name="Zaballos A."/>
            <person name="Jimenez P."/>
            <person name="Dekumyoy P."/>
            <person name="Varona S."/>
            <person name="Cuesta I."/>
            <person name="Sumanam S."/>
            <person name="Adisakwattana P."/>
            <person name="Gasser R.B."/>
            <person name="Hernandez-Gonzalez A."/>
            <person name="Young N.D."/>
            <person name="Perteguer M.J."/>
        </authorList>
    </citation>
    <scope>NUCLEOTIDE SEQUENCE [LARGE SCALE GENOMIC DNA]</scope>
    <source>
        <strain evidence="2">AL3</strain>
        <tissue evidence="2">Liver</tissue>
    </source>
</reference>
<gene>
    <name evidence="2" type="ORF">AB6A40_008198</name>
</gene>
<dbReference type="AlphaFoldDB" id="A0ABD6ETI7"/>
<name>A0ABD6ETI7_9BILA</name>
<evidence type="ECO:0000313" key="2">
    <source>
        <dbReference type="EMBL" id="MFH4981489.1"/>
    </source>
</evidence>
<proteinExistence type="predicted"/>